<accession>L5LMN4</accession>
<reference evidence="2" key="1">
    <citation type="journal article" date="2013" name="Science">
        <title>Comparative analysis of bat genomes provides insight into the evolution of flight and immunity.</title>
        <authorList>
            <person name="Zhang G."/>
            <person name="Cowled C."/>
            <person name="Shi Z."/>
            <person name="Huang Z."/>
            <person name="Bishop-Lilly K.A."/>
            <person name="Fang X."/>
            <person name="Wynne J.W."/>
            <person name="Xiong Z."/>
            <person name="Baker M.L."/>
            <person name="Zhao W."/>
            <person name="Tachedjian M."/>
            <person name="Zhu Y."/>
            <person name="Zhou P."/>
            <person name="Jiang X."/>
            <person name="Ng J."/>
            <person name="Yang L."/>
            <person name="Wu L."/>
            <person name="Xiao J."/>
            <person name="Feng Y."/>
            <person name="Chen Y."/>
            <person name="Sun X."/>
            <person name="Zhang Y."/>
            <person name="Marsh G.A."/>
            <person name="Crameri G."/>
            <person name="Broder C.C."/>
            <person name="Frey K.G."/>
            <person name="Wang L.F."/>
            <person name="Wang J."/>
        </authorList>
    </citation>
    <scope>NUCLEOTIDE SEQUENCE [LARGE SCALE GENOMIC DNA]</scope>
</reference>
<dbReference type="eggNOG" id="KOG2729">
    <property type="taxonomic scope" value="Eukaryota"/>
</dbReference>
<gene>
    <name evidence="1" type="ORF">MDA_GLEAN10023946</name>
</gene>
<evidence type="ECO:0000313" key="1">
    <source>
        <dbReference type="EMBL" id="ELK27306.1"/>
    </source>
</evidence>
<organism evidence="1 2">
    <name type="scientific">Myotis davidii</name>
    <name type="common">David's myotis</name>
    <dbReference type="NCBI Taxonomy" id="225400"/>
    <lineage>
        <taxon>Eukaryota</taxon>
        <taxon>Metazoa</taxon>
        <taxon>Chordata</taxon>
        <taxon>Craniata</taxon>
        <taxon>Vertebrata</taxon>
        <taxon>Euteleostomi</taxon>
        <taxon>Mammalia</taxon>
        <taxon>Eutheria</taxon>
        <taxon>Laurasiatheria</taxon>
        <taxon>Chiroptera</taxon>
        <taxon>Yangochiroptera</taxon>
        <taxon>Vespertilionidae</taxon>
        <taxon>Myotis</taxon>
    </lineage>
</organism>
<dbReference type="AlphaFoldDB" id="L5LMN4"/>
<feature type="non-terminal residue" evidence="1">
    <location>
        <position position="1"/>
    </location>
</feature>
<protein>
    <submittedName>
        <fullName evidence="1">Protein cornichon like protein</fullName>
    </submittedName>
</protein>
<dbReference type="EMBL" id="KB110335">
    <property type="protein sequence ID" value="ELK27306.1"/>
    <property type="molecule type" value="Genomic_DNA"/>
</dbReference>
<evidence type="ECO:0000313" key="2">
    <source>
        <dbReference type="Proteomes" id="UP000010556"/>
    </source>
</evidence>
<name>L5LMN4_MYODS</name>
<dbReference type="InterPro" id="IPR033466">
    <property type="entry name" value="Cornichon_conserved"/>
</dbReference>
<proteinExistence type="predicted"/>
<dbReference type="PROSITE" id="PS01340">
    <property type="entry name" value="CORNICHON"/>
    <property type="match status" value="1"/>
</dbReference>
<sequence length="67" mass="7440">IIAFDELKTDYKNPIDQCNTLNPHDLCLGELLEQHTEEVVQLNACKKPPNEGILSSKTLFPGVAYGI</sequence>
<dbReference type="Proteomes" id="UP000010556">
    <property type="component" value="Unassembled WGS sequence"/>
</dbReference>
<keyword evidence="2" id="KW-1185">Reference proteome</keyword>